<dbReference type="HOGENOM" id="CLU_046737_12_0_6"/>
<dbReference type="Gene3D" id="2.60.40.790">
    <property type="match status" value="1"/>
</dbReference>
<sequence length="161" mass="19212">MKTKRTEMTTGDPHREMQAFGEMDRLFDTFFPRGWLRAWRRGWPEWMTTDEPFAMAMPRVDVIDRETEVLVRAEVPGVERKDLAVELSGPMLTIRGERRREEKEERGEYFHEEIERGAFHRTIRLPQEVKTDEVKAEFRDGILEIHLPKVEKTERKRIDIG</sequence>
<dbReference type="InterPro" id="IPR002068">
    <property type="entry name" value="A-crystallin/Hsp20_dom"/>
</dbReference>
<dbReference type="PROSITE" id="PS01031">
    <property type="entry name" value="SHSP"/>
    <property type="match status" value="1"/>
</dbReference>
<dbReference type="RefSeq" id="WP_015280659.1">
    <property type="nucleotide sequence ID" value="NC_019940.1"/>
</dbReference>
<dbReference type="PANTHER" id="PTHR11527">
    <property type="entry name" value="HEAT-SHOCK PROTEIN 20 FAMILY MEMBER"/>
    <property type="match status" value="1"/>
</dbReference>
<keyword evidence="5" id="KW-0346">Stress response</keyword>
<evidence type="ECO:0000256" key="1">
    <source>
        <dbReference type="PROSITE-ProRule" id="PRU00285"/>
    </source>
</evidence>
<keyword evidence="6" id="KW-1185">Reference proteome</keyword>
<comment type="similarity">
    <text evidence="1 2">Belongs to the small heat shock protein (HSP20) family.</text>
</comment>
<dbReference type="AlphaFoldDB" id="L0GUU9"/>
<dbReference type="SUPFAM" id="SSF49764">
    <property type="entry name" value="HSP20-like chaperones"/>
    <property type="match status" value="1"/>
</dbReference>
<feature type="domain" description="CS" evidence="4">
    <location>
        <begin position="55"/>
        <end position="159"/>
    </location>
</feature>
<dbReference type="InterPro" id="IPR031107">
    <property type="entry name" value="Small_HSP"/>
</dbReference>
<dbReference type="Pfam" id="PF00011">
    <property type="entry name" value="HSP20"/>
    <property type="match status" value="1"/>
</dbReference>
<dbReference type="KEGG" id="tmb:Thimo_1744"/>
<reference evidence="5 6" key="1">
    <citation type="submission" date="2011-09" db="EMBL/GenBank/DDBJ databases">
        <title>Complete sequence of chromosome of Thioflavicoccus mobilis 8321.</title>
        <authorList>
            <consortium name="US DOE Joint Genome Institute"/>
            <person name="Lucas S."/>
            <person name="Han J."/>
            <person name="Lapidus A."/>
            <person name="Cheng J.-F."/>
            <person name="Goodwin L."/>
            <person name="Pitluck S."/>
            <person name="Peters L."/>
            <person name="Ovchinnikova G."/>
            <person name="Lu M."/>
            <person name="Detter J.C."/>
            <person name="Han C."/>
            <person name="Tapia R."/>
            <person name="Land M."/>
            <person name="Hauser L."/>
            <person name="Kyrpides N."/>
            <person name="Ivanova N."/>
            <person name="Pagani I."/>
            <person name="Vogl K."/>
            <person name="Liu Z."/>
            <person name="Imhoff J."/>
            <person name="Thiel V."/>
            <person name="Frigaard N.-U."/>
            <person name="Bryant D."/>
            <person name="Woyke T."/>
        </authorList>
    </citation>
    <scope>NUCLEOTIDE SEQUENCE [LARGE SCALE GENOMIC DNA]</scope>
    <source>
        <strain evidence="5 6">8321</strain>
    </source>
</reference>
<dbReference type="InterPro" id="IPR008978">
    <property type="entry name" value="HSP20-like_chaperone"/>
</dbReference>
<dbReference type="EMBL" id="CP003051">
    <property type="protein sequence ID" value="AGA90518.1"/>
    <property type="molecule type" value="Genomic_DNA"/>
</dbReference>
<dbReference type="PROSITE" id="PS51203">
    <property type="entry name" value="CS"/>
    <property type="match status" value="1"/>
</dbReference>
<evidence type="ECO:0000259" key="3">
    <source>
        <dbReference type="PROSITE" id="PS01031"/>
    </source>
</evidence>
<evidence type="ECO:0000256" key="2">
    <source>
        <dbReference type="RuleBase" id="RU003616"/>
    </source>
</evidence>
<dbReference type="eggNOG" id="COG0071">
    <property type="taxonomic scope" value="Bacteria"/>
</dbReference>
<evidence type="ECO:0000259" key="4">
    <source>
        <dbReference type="PROSITE" id="PS51203"/>
    </source>
</evidence>
<organism evidence="5 6">
    <name type="scientific">Thioflavicoccus mobilis 8321</name>
    <dbReference type="NCBI Taxonomy" id="765912"/>
    <lineage>
        <taxon>Bacteria</taxon>
        <taxon>Pseudomonadati</taxon>
        <taxon>Pseudomonadota</taxon>
        <taxon>Gammaproteobacteria</taxon>
        <taxon>Chromatiales</taxon>
        <taxon>Chromatiaceae</taxon>
        <taxon>Thioflavicoccus</taxon>
    </lineage>
</organism>
<name>L0GUU9_9GAMM</name>
<proteinExistence type="inferred from homology"/>
<dbReference type="InterPro" id="IPR007052">
    <property type="entry name" value="CS_dom"/>
</dbReference>
<gene>
    <name evidence="5" type="ORF">Thimo_1744</name>
</gene>
<protein>
    <submittedName>
        <fullName evidence="5">Molecular chaperone (Small heat shock protein)</fullName>
    </submittedName>
</protein>
<dbReference type="Proteomes" id="UP000010816">
    <property type="component" value="Chromosome"/>
</dbReference>
<evidence type="ECO:0000313" key="6">
    <source>
        <dbReference type="Proteomes" id="UP000010816"/>
    </source>
</evidence>
<dbReference type="CDD" id="cd06464">
    <property type="entry name" value="ACD_sHsps-like"/>
    <property type="match status" value="1"/>
</dbReference>
<evidence type="ECO:0000313" key="5">
    <source>
        <dbReference type="EMBL" id="AGA90518.1"/>
    </source>
</evidence>
<dbReference type="OrthoDB" id="9792695at2"/>
<accession>L0GUU9</accession>
<feature type="domain" description="SHSP" evidence="3">
    <location>
        <begin position="51"/>
        <end position="161"/>
    </location>
</feature>
<dbReference type="STRING" id="765912.Thimo_1744"/>